<dbReference type="PANTHER" id="PTHR21240">
    <property type="entry name" value="2-AMINO-3-CARBOXYLMUCONATE-6-SEMIALDEHYDE DECARBOXYLASE"/>
    <property type="match status" value="1"/>
</dbReference>
<reference evidence="3 4" key="1">
    <citation type="submission" date="2022-06" db="EMBL/GenBank/DDBJ databases">
        <title>Roseomonas CN29.</title>
        <authorList>
            <person name="Cheng Y."/>
            <person name="He X."/>
        </authorList>
    </citation>
    <scope>NUCLEOTIDE SEQUENCE [LARGE SCALE GENOMIC DNA]</scope>
    <source>
        <strain evidence="3 4">CN29</strain>
    </source>
</reference>
<dbReference type="RefSeq" id="WP_257719269.1">
    <property type="nucleotide sequence ID" value="NZ_JANJOU010000038.1"/>
</dbReference>
<sequence length="329" mass="35939">MIDIYTHILPAPFMEAMAKASPKLGAIGKRLRGVAAIHDLDVRFRQMDVVAGYQQVISLPNPPLEDVASAAEAAALARVANDGLAELCARYPDRFPAFVATVSMLDPEEAVREADRAIRELGARGAQIFTNVAGRPLDLPEYQPFFAAMAGHDLPIWLHPARTSAMADYASEERSRFEMWWCFGWPYETSVAMSRLVFSGLFDRHPGLKVITHHGGGMIPQFDGRVGAGMEVLGSRTPEEDLSGVLPGLRRPHLDYFRGFYADTAMFGSGTGLPASLAFFGAEHLVFATDAPLGPIPETLRALEALPLDAAQRHAVMRGNAERLLKLRT</sequence>
<dbReference type="Gene3D" id="3.20.20.140">
    <property type="entry name" value="Metal-dependent hydrolases"/>
    <property type="match status" value="1"/>
</dbReference>
<dbReference type="InterPro" id="IPR032465">
    <property type="entry name" value="ACMSD"/>
</dbReference>
<dbReference type="InterPro" id="IPR006680">
    <property type="entry name" value="Amidohydro-rel"/>
</dbReference>
<dbReference type="EMBL" id="JANJOU010000038">
    <property type="protein sequence ID" value="MCR0985622.1"/>
    <property type="molecule type" value="Genomic_DNA"/>
</dbReference>
<keyword evidence="1" id="KW-0456">Lyase</keyword>
<evidence type="ECO:0000256" key="1">
    <source>
        <dbReference type="ARBA" id="ARBA00023239"/>
    </source>
</evidence>
<dbReference type="SUPFAM" id="SSF51556">
    <property type="entry name" value="Metallo-dependent hydrolases"/>
    <property type="match status" value="1"/>
</dbReference>
<dbReference type="Pfam" id="PF04909">
    <property type="entry name" value="Amidohydro_2"/>
    <property type="match status" value="1"/>
</dbReference>
<feature type="domain" description="Amidohydrolase-related" evidence="2">
    <location>
        <begin position="59"/>
        <end position="327"/>
    </location>
</feature>
<evidence type="ECO:0000313" key="4">
    <source>
        <dbReference type="Proteomes" id="UP001524642"/>
    </source>
</evidence>
<proteinExistence type="predicted"/>
<evidence type="ECO:0000313" key="3">
    <source>
        <dbReference type="EMBL" id="MCR0985622.1"/>
    </source>
</evidence>
<evidence type="ECO:0000259" key="2">
    <source>
        <dbReference type="Pfam" id="PF04909"/>
    </source>
</evidence>
<dbReference type="Proteomes" id="UP001524642">
    <property type="component" value="Unassembled WGS sequence"/>
</dbReference>
<gene>
    <name evidence="3" type="ORF">NRP21_26570</name>
</gene>
<keyword evidence="4" id="KW-1185">Reference proteome</keyword>
<name>A0ABT1XEP8_9PROT</name>
<comment type="caution">
    <text evidence="3">The sequence shown here is derived from an EMBL/GenBank/DDBJ whole genome shotgun (WGS) entry which is preliminary data.</text>
</comment>
<dbReference type="PANTHER" id="PTHR21240:SF28">
    <property type="entry name" value="ISO-OROTATE DECARBOXYLASE (EUROFUNG)"/>
    <property type="match status" value="1"/>
</dbReference>
<protein>
    <submittedName>
        <fullName evidence="3">Amidohydrolase</fullName>
    </submittedName>
</protein>
<dbReference type="InterPro" id="IPR032466">
    <property type="entry name" value="Metal_Hydrolase"/>
</dbReference>
<accession>A0ABT1XEP8</accession>
<organism evidence="3 4">
    <name type="scientific">Roseomonas populi</name>
    <dbReference type="NCBI Taxonomy" id="3121582"/>
    <lineage>
        <taxon>Bacteria</taxon>
        <taxon>Pseudomonadati</taxon>
        <taxon>Pseudomonadota</taxon>
        <taxon>Alphaproteobacteria</taxon>
        <taxon>Acetobacterales</taxon>
        <taxon>Roseomonadaceae</taxon>
        <taxon>Roseomonas</taxon>
    </lineage>
</organism>